<dbReference type="EMBL" id="CAJNOK010027618">
    <property type="protein sequence ID" value="CAF1423266.1"/>
    <property type="molecule type" value="Genomic_DNA"/>
</dbReference>
<evidence type="ECO:0000256" key="2">
    <source>
        <dbReference type="ARBA" id="ARBA00008389"/>
    </source>
</evidence>
<dbReference type="Proteomes" id="UP000663829">
    <property type="component" value="Unassembled WGS sequence"/>
</dbReference>
<evidence type="ECO:0000256" key="1">
    <source>
        <dbReference type="ARBA" id="ARBA00000815"/>
    </source>
</evidence>
<accession>A0A815UN83</accession>
<dbReference type="Proteomes" id="UP000677228">
    <property type="component" value="Unassembled WGS sequence"/>
</dbReference>
<dbReference type="Gene3D" id="3.90.1470.20">
    <property type="match status" value="1"/>
</dbReference>
<dbReference type="EMBL" id="CAJOBA010049387">
    <property type="protein sequence ID" value="CAF4223352.1"/>
    <property type="molecule type" value="Genomic_DNA"/>
</dbReference>
<evidence type="ECO:0000256" key="4">
    <source>
        <dbReference type="ARBA" id="ARBA00015196"/>
    </source>
</evidence>
<dbReference type="NCBIfam" id="TIGR01488">
    <property type="entry name" value="HAD-SF-IB"/>
    <property type="match status" value="1"/>
</dbReference>
<dbReference type="Proteomes" id="UP000682733">
    <property type="component" value="Unassembled WGS sequence"/>
</dbReference>
<dbReference type="GO" id="GO:0036424">
    <property type="term" value="F:L-phosphoserine phosphatase activity"/>
    <property type="evidence" value="ECO:0007669"/>
    <property type="project" value="TreeGrafter"/>
</dbReference>
<comment type="similarity">
    <text evidence="2">Belongs to the pyrimidine 5'-nucleotidase family.</text>
</comment>
<reference evidence="7" key="1">
    <citation type="submission" date="2021-02" db="EMBL/GenBank/DDBJ databases">
        <authorList>
            <person name="Nowell W R."/>
        </authorList>
    </citation>
    <scope>NUCLEOTIDE SEQUENCE</scope>
</reference>
<proteinExistence type="inferred from homology"/>
<dbReference type="Proteomes" id="UP000681722">
    <property type="component" value="Unassembled WGS sequence"/>
</dbReference>
<dbReference type="InterPro" id="IPR006434">
    <property type="entry name" value="Pyrimidine_nucleotidase_eu"/>
</dbReference>
<evidence type="ECO:0000256" key="5">
    <source>
        <dbReference type="ARBA" id="ARBA00023080"/>
    </source>
</evidence>
<keyword evidence="5" id="KW-0546">Nucleotide metabolism</keyword>
<gene>
    <name evidence="7" type="ORF">GPM918_LOCUS37337</name>
    <name evidence="6" type="ORF">OVA965_LOCUS33767</name>
    <name evidence="9" type="ORF">SRO942_LOCUS38100</name>
    <name evidence="8" type="ORF">TMI583_LOCUS34668</name>
</gene>
<dbReference type="EC" id="3.1.3.5" evidence="3"/>
<evidence type="ECO:0000313" key="8">
    <source>
        <dbReference type="EMBL" id="CAF4223352.1"/>
    </source>
</evidence>
<name>A0A815UN83_9BILA</name>
<dbReference type="GO" id="GO:0005737">
    <property type="term" value="C:cytoplasm"/>
    <property type="evidence" value="ECO:0007669"/>
    <property type="project" value="TreeGrafter"/>
</dbReference>
<comment type="catalytic activity">
    <reaction evidence="1">
        <text>a ribonucleoside 5'-phosphate + H2O = a ribonucleoside + phosphate</text>
        <dbReference type="Rhea" id="RHEA:12484"/>
        <dbReference type="ChEBI" id="CHEBI:15377"/>
        <dbReference type="ChEBI" id="CHEBI:18254"/>
        <dbReference type="ChEBI" id="CHEBI:43474"/>
        <dbReference type="ChEBI" id="CHEBI:58043"/>
        <dbReference type="EC" id="3.1.3.5"/>
    </reaction>
</comment>
<dbReference type="SUPFAM" id="SSF56784">
    <property type="entry name" value="HAD-like"/>
    <property type="match status" value="1"/>
</dbReference>
<organism evidence="7 10">
    <name type="scientific">Didymodactylos carnosus</name>
    <dbReference type="NCBI Taxonomy" id="1234261"/>
    <lineage>
        <taxon>Eukaryota</taxon>
        <taxon>Metazoa</taxon>
        <taxon>Spiralia</taxon>
        <taxon>Gnathifera</taxon>
        <taxon>Rotifera</taxon>
        <taxon>Eurotatoria</taxon>
        <taxon>Bdelloidea</taxon>
        <taxon>Philodinida</taxon>
        <taxon>Philodinidae</taxon>
        <taxon>Didymodactylos</taxon>
    </lineage>
</organism>
<dbReference type="InterPro" id="IPR023214">
    <property type="entry name" value="HAD_sf"/>
</dbReference>
<dbReference type="EMBL" id="CAJOBC010089030">
    <property type="protein sequence ID" value="CAF4376040.1"/>
    <property type="molecule type" value="Genomic_DNA"/>
</dbReference>
<dbReference type="Gene3D" id="3.40.50.1000">
    <property type="entry name" value="HAD superfamily/HAD-like"/>
    <property type="match status" value="1"/>
</dbReference>
<dbReference type="GO" id="GO:0006564">
    <property type="term" value="P:L-serine biosynthetic process"/>
    <property type="evidence" value="ECO:0007669"/>
    <property type="project" value="TreeGrafter"/>
</dbReference>
<dbReference type="Pfam" id="PF05822">
    <property type="entry name" value="UMPH-1"/>
    <property type="match status" value="1"/>
</dbReference>
<dbReference type="GO" id="GO:0000287">
    <property type="term" value="F:magnesium ion binding"/>
    <property type="evidence" value="ECO:0007669"/>
    <property type="project" value="TreeGrafter"/>
</dbReference>
<evidence type="ECO:0000313" key="9">
    <source>
        <dbReference type="EMBL" id="CAF4376040.1"/>
    </source>
</evidence>
<protein>
    <recommendedName>
        <fullName evidence="4">Phosphoserine phosphatase</fullName>
        <ecNumber evidence="3">3.1.3.5</ecNumber>
    </recommendedName>
</protein>
<dbReference type="AlphaFoldDB" id="A0A815UN83"/>
<evidence type="ECO:0000313" key="6">
    <source>
        <dbReference type="EMBL" id="CAF1423266.1"/>
    </source>
</evidence>
<dbReference type="EMBL" id="CAJNOQ010023486">
    <property type="protein sequence ID" value="CAF1516151.1"/>
    <property type="molecule type" value="Genomic_DNA"/>
</dbReference>
<dbReference type="PANTHER" id="PTHR43344">
    <property type="entry name" value="PHOSPHOSERINE PHOSPHATASE"/>
    <property type="match status" value="1"/>
</dbReference>
<dbReference type="PANTHER" id="PTHR43344:SF21">
    <property type="entry name" value="POLYOL PHOSPHATE PHOSPHATASE PYP1"/>
    <property type="match status" value="1"/>
</dbReference>
<comment type="caution">
    <text evidence="7">The sequence shown here is derived from an EMBL/GenBank/DDBJ whole genome shotgun (WGS) entry which is preliminary data.</text>
</comment>
<dbReference type="InterPro" id="IPR036412">
    <property type="entry name" value="HAD-like_sf"/>
</dbReference>
<evidence type="ECO:0000313" key="7">
    <source>
        <dbReference type="EMBL" id="CAF1516151.1"/>
    </source>
</evidence>
<evidence type="ECO:0000256" key="3">
    <source>
        <dbReference type="ARBA" id="ARBA00012643"/>
    </source>
</evidence>
<keyword evidence="10" id="KW-1185">Reference proteome</keyword>
<sequence>MSTNRNSVVFCDFDGTITSVETFLGVLKTFSPELCSVLVPKIFAKEVTLRDGVRQILHSIPSNQFEQILTYISDKPIRSGLSSLLDFLDEKQVPFIVVSGGLRSIVETILRREQLLDRCASIYALDVDLSGEYLKVESKFENGNELVAKVDVMNDYCKDGFNEKIIIGDSLTDLNISMKADLVFARDSLCQYLKDENKSFFEWTDFNDIKMQLAQRWK</sequence>
<evidence type="ECO:0000313" key="10">
    <source>
        <dbReference type="Proteomes" id="UP000663829"/>
    </source>
</evidence>
<dbReference type="OrthoDB" id="10014216at2759"/>
<dbReference type="InterPro" id="IPR050582">
    <property type="entry name" value="HAD-like_SerB"/>
</dbReference>